<dbReference type="InterPro" id="IPR025326">
    <property type="entry name" value="DUF4232"/>
</dbReference>
<evidence type="ECO:0000256" key="2">
    <source>
        <dbReference type="SAM" id="SignalP"/>
    </source>
</evidence>
<proteinExistence type="predicted"/>
<dbReference type="Proteomes" id="UP001501371">
    <property type="component" value="Unassembled WGS sequence"/>
</dbReference>
<dbReference type="EMBL" id="BAAAKV010000073">
    <property type="protein sequence ID" value="GAA1194283.1"/>
    <property type="molecule type" value="Genomic_DNA"/>
</dbReference>
<feature type="chain" id="PRO_5045593570" evidence="2">
    <location>
        <begin position="22"/>
        <end position="229"/>
    </location>
</feature>
<gene>
    <name evidence="4" type="ORF">GCM10009654_59240</name>
</gene>
<evidence type="ECO:0000256" key="1">
    <source>
        <dbReference type="SAM" id="MobiDB-lite"/>
    </source>
</evidence>
<sequence length="229" mass="22380">MRVRKLTFAALAVVAGLSLTACQTDDGTMESAPSSASAGSSSDGGSGSGGSDQGAGKDTTAKDSTGENAGDQGAVAGAGSDSGKNGEIGMCLTDELDITATDSTIDGDGEGTVAVELRNGGEQDCTLSAYAGIDLKTNAGTISAERTGQETADSSILKPGESTFFGVTYPLNDTGGSGVRITALVVTPPDETKSFQLEWPGAASLPVTDGSGSPVKVGPMGSAGQGGAN</sequence>
<comment type="caution">
    <text evidence="4">The sequence shown here is derived from an EMBL/GenBank/DDBJ whole genome shotgun (WGS) entry which is preliminary data.</text>
</comment>
<evidence type="ECO:0000259" key="3">
    <source>
        <dbReference type="Pfam" id="PF14016"/>
    </source>
</evidence>
<dbReference type="Pfam" id="PF14016">
    <property type="entry name" value="DUF4232"/>
    <property type="match status" value="1"/>
</dbReference>
<evidence type="ECO:0000313" key="5">
    <source>
        <dbReference type="Proteomes" id="UP001501371"/>
    </source>
</evidence>
<reference evidence="4 5" key="1">
    <citation type="journal article" date="2019" name="Int. J. Syst. Evol. Microbiol.">
        <title>The Global Catalogue of Microorganisms (GCM) 10K type strain sequencing project: providing services to taxonomists for standard genome sequencing and annotation.</title>
        <authorList>
            <consortium name="The Broad Institute Genomics Platform"/>
            <consortium name="The Broad Institute Genome Sequencing Center for Infectious Disease"/>
            <person name="Wu L."/>
            <person name="Ma J."/>
        </authorList>
    </citation>
    <scope>NUCLEOTIDE SEQUENCE [LARGE SCALE GENOMIC DNA]</scope>
    <source>
        <strain evidence="4 5">JCM 12696</strain>
    </source>
</reference>
<keyword evidence="2" id="KW-0732">Signal</keyword>
<organism evidence="4 5">
    <name type="scientific">Streptomyces hebeiensis</name>
    <dbReference type="NCBI Taxonomy" id="229486"/>
    <lineage>
        <taxon>Bacteria</taxon>
        <taxon>Bacillati</taxon>
        <taxon>Actinomycetota</taxon>
        <taxon>Actinomycetes</taxon>
        <taxon>Kitasatosporales</taxon>
        <taxon>Streptomycetaceae</taxon>
        <taxon>Streptomyces</taxon>
    </lineage>
</organism>
<feature type="compositionally biased region" description="Gly residues" evidence="1">
    <location>
        <begin position="42"/>
        <end position="53"/>
    </location>
</feature>
<keyword evidence="5" id="KW-1185">Reference proteome</keyword>
<dbReference type="RefSeq" id="WP_344283293.1">
    <property type="nucleotide sequence ID" value="NZ_BAAAKV010000073.1"/>
</dbReference>
<feature type="signal peptide" evidence="2">
    <location>
        <begin position="1"/>
        <end position="21"/>
    </location>
</feature>
<feature type="domain" description="DUF4232" evidence="3">
    <location>
        <begin position="91"/>
        <end position="220"/>
    </location>
</feature>
<name>A0ABN1V7L2_9ACTN</name>
<feature type="region of interest" description="Disordered" evidence="1">
    <location>
        <begin position="26"/>
        <end position="86"/>
    </location>
</feature>
<accession>A0ABN1V7L2</accession>
<evidence type="ECO:0000313" key="4">
    <source>
        <dbReference type="EMBL" id="GAA1194283.1"/>
    </source>
</evidence>
<feature type="compositionally biased region" description="Low complexity" evidence="1">
    <location>
        <begin position="31"/>
        <end position="41"/>
    </location>
</feature>
<protein>
    <submittedName>
        <fullName evidence="4">DUF4232 domain-containing protein</fullName>
    </submittedName>
</protein>
<dbReference type="PROSITE" id="PS51257">
    <property type="entry name" value="PROKAR_LIPOPROTEIN"/>
    <property type="match status" value="1"/>
</dbReference>
<feature type="region of interest" description="Disordered" evidence="1">
    <location>
        <begin position="203"/>
        <end position="229"/>
    </location>
</feature>